<dbReference type="Proteomes" id="UP001262410">
    <property type="component" value="Unassembled WGS sequence"/>
</dbReference>
<feature type="domain" description="FAD-binding PCMH-type" evidence="20">
    <location>
        <begin position="21"/>
        <end position="192"/>
    </location>
</feature>
<keyword evidence="16 19" id="KW-0961">Cell wall biogenesis/degradation</keyword>
<sequence length="340" mass="36830">MHEPMYDVLTDHPLQSANSFGIAARSRYAVEIRDEADLPAVLADPRFAGLPRRLLGGGSNVVLTGDFDGLTLLMRIAGKRLVGESAEAVLVEAGAGEVWHELVAWTIAQDRPGLENLALIPGTAGAAPIQNIGAYGVELEERFDSLRAFDTKAGAFVTLDRDSCRFSYRDSLFKREPDRWIVTAVTLRLPRPWRPVTTYPDLARVFADRADVSAAEIFEAVIAVRRQKLPDPAVIGNAGSFFKNPIVPAAQYGDLAAAFPGLVGYPQPDGQVKLAAGWLIDRCGWKGRAVGRAAVHDRQALVLVNRGGATGAEILDLAREIQRSVRDTYGVALEPEPVIL</sequence>
<evidence type="ECO:0000256" key="2">
    <source>
        <dbReference type="ARBA" id="ARBA00003921"/>
    </source>
</evidence>
<protein>
    <recommendedName>
        <fullName evidence="6 19">UDP-N-acetylenolpyruvoylglucosamine reductase</fullName>
        <ecNumber evidence="5 19">1.3.1.98</ecNumber>
    </recommendedName>
    <alternativeName>
        <fullName evidence="17 19">UDP-N-acetylmuramate dehydrogenase</fullName>
    </alternativeName>
</protein>
<dbReference type="PROSITE" id="PS51387">
    <property type="entry name" value="FAD_PCMH"/>
    <property type="match status" value="1"/>
</dbReference>
<dbReference type="HAMAP" id="MF_00037">
    <property type="entry name" value="MurB"/>
    <property type="match status" value="1"/>
</dbReference>
<feature type="active site" evidence="19">
    <location>
        <position position="169"/>
    </location>
</feature>
<name>A0ABU1JYX6_9PROT</name>
<evidence type="ECO:0000256" key="5">
    <source>
        <dbReference type="ARBA" id="ARBA00012518"/>
    </source>
</evidence>
<dbReference type="EMBL" id="JAVDPW010000014">
    <property type="protein sequence ID" value="MDR6293830.1"/>
    <property type="molecule type" value="Genomic_DNA"/>
</dbReference>
<keyword evidence="22" id="KW-1185">Reference proteome</keyword>
<comment type="caution">
    <text evidence="21">The sequence shown here is derived from an EMBL/GenBank/DDBJ whole genome shotgun (WGS) entry which is preliminary data.</text>
</comment>
<dbReference type="Pfam" id="PF02873">
    <property type="entry name" value="MurB_C"/>
    <property type="match status" value="1"/>
</dbReference>
<proteinExistence type="inferred from homology"/>
<evidence type="ECO:0000256" key="10">
    <source>
        <dbReference type="ARBA" id="ARBA00022827"/>
    </source>
</evidence>
<evidence type="ECO:0000256" key="6">
    <source>
        <dbReference type="ARBA" id="ARBA00015188"/>
    </source>
</evidence>
<comment type="cofactor">
    <cofactor evidence="1 19">
        <name>FAD</name>
        <dbReference type="ChEBI" id="CHEBI:57692"/>
    </cofactor>
</comment>
<dbReference type="InterPro" id="IPR003170">
    <property type="entry name" value="MurB"/>
</dbReference>
<evidence type="ECO:0000256" key="15">
    <source>
        <dbReference type="ARBA" id="ARBA00023306"/>
    </source>
</evidence>
<dbReference type="PANTHER" id="PTHR21071:SF4">
    <property type="entry name" value="UDP-N-ACETYLENOLPYRUVOYLGLUCOSAMINE REDUCTASE"/>
    <property type="match status" value="1"/>
</dbReference>
<dbReference type="GO" id="GO:0008762">
    <property type="term" value="F:UDP-N-acetylmuramate dehydrogenase activity"/>
    <property type="evidence" value="ECO:0007669"/>
    <property type="project" value="UniProtKB-EC"/>
</dbReference>
<dbReference type="RefSeq" id="WP_309801122.1">
    <property type="nucleotide sequence ID" value="NZ_JAVDPW010000014.1"/>
</dbReference>
<dbReference type="InterPro" id="IPR016166">
    <property type="entry name" value="FAD-bd_PCMH"/>
</dbReference>
<evidence type="ECO:0000256" key="8">
    <source>
        <dbReference type="ARBA" id="ARBA00022618"/>
    </source>
</evidence>
<evidence type="ECO:0000256" key="16">
    <source>
        <dbReference type="ARBA" id="ARBA00023316"/>
    </source>
</evidence>
<evidence type="ECO:0000256" key="12">
    <source>
        <dbReference type="ARBA" id="ARBA00022960"/>
    </source>
</evidence>
<feature type="active site" description="Proton donor" evidence="19">
    <location>
        <position position="240"/>
    </location>
</feature>
<keyword evidence="11 19" id="KW-0521">NADP</keyword>
<evidence type="ECO:0000256" key="7">
    <source>
        <dbReference type="ARBA" id="ARBA00022490"/>
    </source>
</evidence>
<feature type="active site" evidence="19">
    <location>
        <position position="336"/>
    </location>
</feature>
<evidence type="ECO:0000256" key="3">
    <source>
        <dbReference type="ARBA" id="ARBA00004496"/>
    </source>
</evidence>
<dbReference type="NCBIfam" id="TIGR00179">
    <property type="entry name" value="murB"/>
    <property type="match status" value="1"/>
</dbReference>
<dbReference type="EC" id="1.3.1.98" evidence="5 19"/>
<keyword evidence="7 19" id="KW-0963">Cytoplasm</keyword>
<keyword evidence="15 19" id="KW-0131">Cell cycle</keyword>
<comment type="pathway">
    <text evidence="4 19">Cell wall biogenesis; peptidoglycan biosynthesis.</text>
</comment>
<evidence type="ECO:0000313" key="21">
    <source>
        <dbReference type="EMBL" id="MDR6293830.1"/>
    </source>
</evidence>
<dbReference type="Gene3D" id="3.90.78.10">
    <property type="entry name" value="UDP-N-acetylenolpyruvoylglucosamine reductase, C-terminal domain"/>
    <property type="match status" value="1"/>
</dbReference>
<evidence type="ECO:0000256" key="9">
    <source>
        <dbReference type="ARBA" id="ARBA00022630"/>
    </source>
</evidence>
<keyword evidence="9 19" id="KW-0285">Flavoprotein</keyword>
<dbReference type="SUPFAM" id="SSF56194">
    <property type="entry name" value="Uridine diphospho-N-Acetylenolpyruvylglucosamine reductase, MurB, C-terminal domain"/>
    <property type="match status" value="1"/>
</dbReference>
<dbReference type="InterPro" id="IPR016169">
    <property type="entry name" value="FAD-bd_PCMH_sub2"/>
</dbReference>
<keyword evidence="13 19" id="KW-0573">Peptidoglycan synthesis</keyword>
<comment type="subcellular location">
    <subcellularLocation>
        <location evidence="3 19">Cytoplasm</location>
    </subcellularLocation>
</comment>
<accession>A0ABU1JYX6</accession>
<comment type="function">
    <text evidence="2 19">Cell wall formation.</text>
</comment>
<dbReference type="InterPro" id="IPR036635">
    <property type="entry name" value="MurB_C_sf"/>
</dbReference>
<evidence type="ECO:0000259" key="20">
    <source>
        <dbReference type="PROSITE" id="PS51387"/>
    </source>
</evidence>
<dbReference type="InterPro" id="IPR006094">
    <property type="entry name" value="Oxid_FAD_bind_N"/>
</dbReference>
<evidence type="ECO:0000313" key="22">
    <source>
        <dbReference type="Proteomes" id="UP001262410"/>
    </source>
</evidence>
<dbReference type="InterPro" id="IPR016167">
    <property type="entry name" value="FAD-bd_PCMH_sub1"/>
</dbReference>
<evidence type="ECO:0000256" key="14">
    <source>
        <dbReference type="ARBA" id="ARBA00023002"/>
    </source>
</evidence>
<dbReference type="Pfam" id="PF01565">
    <property type="entry name" value="FAD_binding_4"/>
    <property type="match status" value="1"/>
</dbReference>
<evidence type="ECO:0000256" key="17">
    <source>
        <dbReference type="ARBA" id="ARBA00031026"/>
    </source>
</evidence>
<dbReference type="InterPro" id="IPR011601">
    <property type="entry name" value="MurB_C"/>
</dbReference>
<dbReference type="PANTHER" id="PTHR21071">
    <property type="entry name" value="UDP-N-ACETYLENOLPYRUVOYLGLUCOSAMINE REDUCTASE"/>
    <property type="match status" value="1"/>
</dbReference>
<keyword evidence="10 19" id="KW-0274">FAD</keyword>
<dbReference type="Gene3D" id="3.30.43.10">
    <property type="entry name" value="Uridine Diphospho-n-acetylenolpyruvylglucosamine Reductase, domain 2"/>
    <property type="match status" value="1"/>
</dbReference>
<evidence type="ECO:0000256" key="1">
    <source>
        <dbReference type="ARBA" id="ARBA00001974"/>
    </source>
</evidence>
<evidence type="ECO:0000256" key="18">
    <source>
        <dbReference type="ARBA" id="ARBA00048914"/>
    </source>
</evidence>
<evidence type="ECO:0000256" key="13">
    <source>
        <dbReference type="ARBA" id="ARBA00022984"/>
    </source>
</evidence>
<evidence type="ECO:0000256" key="19">
    <source>
        <dbReference type="HAMAP-Rule" id="MF_00037"/>
    </source>
</evidence>
<reference evidence="21 22" key="1">
    <citation type="submission" date="2023-07" db="EMBL/GenBank/DDBJ databases">
        <title>Sorghum-associated microbial communities from plants grown in Nebraska, USA.</title>
        <authorList>
            <person name="Schachtman D."/>
        </authorList>
    </citation>
    <scope>NUCLEOTIDE SEQUENCE [LARGE SCALE GENOMIC DNA]</scope>
    <source>
        <strain evidence="21 22">584</strain>
    </source>
</reference>
<gene>
    <name evidence="19" type="primary">murB</name>
    <name evidence="21" type="ORF">E9232_006383</name>
</gene>
<evidence type="ECO:0000256" key="4">
    <source>
        <dbReference type="ARBA" id="ARBA00004752"/>
    </source>
</evidence>
<keyword evidence="14 19" id="KW-0560">Oxidoreductase</keyword>
<dbReference type="Gene3D" id="3.30.465.10">
    <property type="match status" value="1"/>
</dbReference>
<evidence type="ECO:0000256" key="11">
    <source>
        <dbReference type="ARBA" id="ARBA00022857"/>
    </source>
</evidence>
<comment type="similarity">
    <text evidence="19">Belongs to the MurB family.</text>
</comment>
<comment type="catalytic activity">
    <reaction evidence="18 19">
        <text>UDP-N-acetyl-alpha-D-muramate + NADP(+) = UDP-N-acetyl-3-O-(1-carboxyvinyl)-alpha-D-glucosamine + NADPH + H(+)</text>
        <dbReference type="Rhea" id="RHEA:12248"/>
        <dbReference type="ChEBI" id="CHEBI:15378"/>
        <dbReference type="ChEBI" id="CHEBI:57783"/>
        <dbReference type="ChEBI" id="CHEBI:58349"/>
        <dbReference type="ChEBI" id="CHEBI:68483"/>
        <dbReference type="ChEBI" id="CHEBI:70757"/>
        <dbReference type="EC" id="1.3.1.98"/>
    </reaction>
</comment>
<organism evidence="21 22">
    <name type="scientific">Inquilinus ginsengisoli</name>
    <dbReference type="NCBI Taxonomy" id="363840"/>
    <lineage>
        <taxon>Bacteria</taxon>
        <taxon>Pseudomonadati</taxon>
        <taxon>Pseudomonadota</taxon>
        <taxon>Alphaproteobacteria</taxon>
        <taxon>Rhodospirillales</taxon>
        <taxon>Rhodospirillaceae</taxon>
        <taxon>Inquilinus</taxon>
    </lineage>
</organism>
<dbReference type="SUPFAM" id="SSF56176">
    <property type="entry name" value="FAD-binding/transporter-associated domain-like"/>
    <property type="match status" value="1"/>
</dbReference>
<dbReference type="InterPro" id="IPR036318">
    <property type="entry name" value="FAD-bd_PCMH-like_sf"/>
</dbReference>
<dbReference type="NCBIfam" id="NF000755">
    <property type="entry name" value="PRK00046.1"/>
    <property type="match status" value="1"/>
</dbReference>
<keyword evidence="12 19" id="KW-0133">Cell shape</keyword>
<keyword evidence="8 19" id="KW-0132">Cell division</keyword>